<feature type="signal peptide" evidence="1">
    <location>
        <begin position="1"/>
        <end position="25"/>
    </location>
</feature>
<reference evidence="2" key="1">
    <citation type="submission" date="2023-06" db="EMBL/GenBank/DDBJ databases">
        <title>Genome-scale phylogeny and comparative genomics of the fungal order Sordariales.</title>
        <authorList>
            <consortium name="Lawrence Berkeley National Laboratory"/>
            <person name="Hensen N."/>
            <person name="Bonometti L."/>
            <person name="Westerberg I."/>
            <person name="Brannstrom I.O."/>
            <person name="Guillou S."/>
            <person name="Cros-Aarteil S."/>
            <person name="Calhoun S."/>
            <person name="Haridas S."/>
            <person name="Kuo A."/>
            <person name="Mondo S."/>
            <person name="Pangilinan J."/>
            <person name="Riley R."/>
            <person name="Labutti K."/>
            <person name="Andreopoulos B."/>
            <person name="Lipzen A."/>
            <person name="Chen C."/>
            <person name="Yanf M."/>
            <person name="Daum C."/>
            <person name="Ng V."/>
            <person name="Clum A."/>
            <person name="Steindorff A."/>
            <person name="Ohm R."/>
            <person name="Martin F."/>
            <person name="Silar P."/>
            <person name="Natvig D."/>
            <person name="Lalanne C."/>
            <person name="Gautier V."/>
            <person name="Ament-Velasquez S.L."/>
            <person name="Kruys A."/>
            <person name="Hutchinson M.I."/>
            <person name="Powell A.J."/>
            <person name="Barry K."/>
            <person name="Miller A.N."/>
            <person name="Grigoriev I.V."/>
            <person name="Debuchy R."/>
            <person name="Gladieux P."/>
            <person name="Thoren M.H."/>
            <person name="Johannesson H."/>
        </authorList>
    </citation>
    <scope>NUCLEOTIDE SEQUENCE</scope>
    <source>
        <strain evidence="2">SMH2532-1</strain>
    </source>
</reference>
<comment type="caution">
    <text evidence="2">The sequence shown here is derived from an EMBL/GenBank/DDBJ whole genome shotgun (WGS) entry which is preliminary data.</text>
</comment>
<evidence type="ECO:0000256" key="1">
    <source>
        <dbReference type="SAM" id="SignalP"/>
    </source>
</evidence>
<dbReference type="Proteomes" id="UP001174936">
    <property type="component" value="Unassembled WGS sequence"/>
</dbReference>
<evidence type="ECO:0000313" key="3">
    <source>
        <dbReference type="Proteomes" id="UP001174936"/>
    </source>
</evidence>
<gene>
    <name evidence="2" type="ORF">B0T16DRAFT_127950</name>
</gene>
<protein>
    <recommendedName>
        <fullName evidence="4">Secreted protein</fullName>
    </recommendedName>
</protein>
<keyword evidence="3" id="KW-1185">Reference proteome</keyword>
<name>A0AA40CS07_9PEZI</name>
<feature type="chain" id="PRO_5041366783" description="Secreted protein" evidence="1">
    <location>
        <begin position="26"/>
        <end position="98"/>
    </location>
</feature>
<evidence type="ECO:0000313" key="2">
    <source>
        <dbReference type="EMBL" id="KAK0649251.1"/>
    </source>
</evidence>
<accession>A0AA40CS07</accession>
<dbReference type="AlphaFoldDB" id="A0AA40CS07"/>
<organism evidence="2 3">
    <name type="scientific">Cercophora newfieldiana</name>
    <dbReference type="NCBI Taxonomy" id="92897"/>
    <lineage>
        <taxon>Eukaryota</taxon>
        <taxon>Fungi</taxon>
        <taxon>Dikarya</taxon>
        <taxon>Ascomycota</taxon>
        <taxon>Pezizomycotina</taxon>
        <taxon>Sordariomycetes</taxon>
        <taxon>Sordariomycetidae</taxon>
        <taxon>Sordariales</taxon>
        <taxon>Lasiosphaeriaceae</taxon>
        <taxon>Cercophora</taxon>
    </lineage>
</organism>
<evidence type="ECO:0008006" key="4">
    <source>
        <dbReference type="Google" id="ProtNLM"/>
    </source>
</evidence>
<proteinExistence type="predicted"/>
<keyword evidence="1" id="KW-0732">Signal</keyword>
<dbReference type="EMBL" id="JAULSV010000003">
    <property type="protein sequence ID" value="KAK0649251.1"/>
    <property type="molecule type" value="Genomic_DNA"/>
</dbReference>
<sequence length="98" mass="11037">MSRSSIGLFAFVVLVLRGTRRIRSAIEVTAVDWCYRQAVISQRCRSPPNNSSSGRSNQRQDITKTLLGSFPCYLRPTPGIFPGKGSAKTHSWRTLHNW</sequence>